<evidence type="ECO:0000256" key="3">
    <source>
        <dbReference type="ARBA" id="ARBA00022980"/>
    </source>
</evidence>
<dbReference type="InterPro" id="IPR020568">
    <property type="entry name" value="Ribosomal_Su5_D2-typ_SF"/>
</dbReference>
<dbReference type="Gene3D" id="3.30.230.10">
    <property type="match status" value="1"/>
</dbReference>
<evidence type="ECO:0000256" key="4">
    <source>
        <dbReference type="ARBA" id="ARBA00023128"/>
    </source>
</evidence>
<dbReference type="InterPro" id="IPR014721">
    <property type="entry name" value="Ribsml_uS5_D2-typ_fold_subgr"/>
</dbReference>
<comment type="function">
    <text evidence="6">Component of the mitochondrial ribosome (mitoribosome), a dedicated translation machinery responsible for the synthesis of mitochondrial genome-encoded proteins, including at least some of the essential transmembrane subunits of the mitochondrial respiratory chain. The mitoribosomes are attached to the mitochondrial inner membrane and translation products are cotranslationally integrated into the membrane.</text>
</comment>
<dbReference type="SUPFAM" id="SSF54211">
    <property type="entry name" value="Ribosomal protein S5 domain 2-like"/>
    <property type="match status" value="1"/>
</dbReference>
<dbReference type="AlphaFoldDB" id="A0A0X8HUU6"/>
<dbReference type="Proteomes" id="UP000243052">
    <property type="component" value="Chromosome vi"/>
</dbReference>
<dbReference type="PROSITE" id="PS00585">
    <property type="entry name" value="RIBOSOMAL_S5"/>
    <property type="match status" value="1"/>
</dbReference>
<keyword evidence="4" id="KW-0496">Mitochondrion</keyword>
<dbReference type="GO" id="GO:0003723">
    <property type="term" value="F:RNA binding"/>
    <property type="evidence" value="ECO:0007669"/>
    <property type="project" value="InterPro"/>
</dbReference>
<dbReference type="GO" id="GO:0003735">
    <property type="term" value="F:structural constituent of ribosome"/>
    <property type="evidence" value="ECO:0007669"/>
    <property type="project" value="UniProtKB-UniRule"/>
</dbReference>
<dbReference type="EMBL" id="CP014246">
    <property type="protein sequence ID" value="AMD21937.1"/>
    <property type="molecule type" value="Genomic_DNA"/>
</dbReference>
<evidence type="ECO:0000256" key="2">
    <source>
        <dbReference type="ARBA" id="ARBA00008945"/>
    </source>
</evidence>
<evidence type="ECO:0000259" key="10">
    <source>
        <dbReference type="PROSITE" id="PS50881"/>
    </source>
</evidence>
<dbReference type="STRING" id="45286.A0A0X8HUU6"/>
<dbReference type="InterPro" id="IPR018192">
    <property type="entry name" value="Ribosomal_uS5_N_CS"/>
</dbReference>
<reference evidence="11 12" key="1">
    <citation type="submission" date="2016-01" db="EMBL/GenBank/DDBJ databases">
        <title>Genome sequence of the yeast Holleya sinecauda.</title>
        <authorList>
            <person name="Dietrich F.S."/>
        </authorList>
    </citation>
    <scope>NUCLEOTIDE SEQUENCE [LARGE SCALE GENOMIC DNA]</scope>
    <source>
        <strain evidence="11 12">ATCC 58844</strain>
    </source>
</reference>
<comment type="subcellular location">
    <subcellularLocation>
        <location evidence="1">Mitochondrion</location>
    </subcellularLocation>
</comment>
<keyword evidence="3 8" id="KW-0689">Ribosomal protein</keyword>
<keyword evidence="5 8" id="KW-0687">Ribonucleoprotein</keyword>
<gene>
    <name evidence="11" type="ORF">AW171_hschr63934</name>
</gene>
<name>A0A0X8HUU6_9SACH</name>
<dbReference type="PANTHER" id="PTHR48277">
    <property type="entry name" value="MITOCHONDRIAL RIBOSOMAL PROTEIN S5"/>
    <property type="match status" value="1"/>
</dbReference>
<dbReference type="FunFam" id="3.30.160.20:FF:000022">
    <property type="entry name" value="28S ribosomal protein S5, mitochondrial"/>
    <property type="match status" value="1"/>
</dbReference>
<evidence type="ECO:0000313" key="11">
    <source>
        <dbReference type="EMBL" id="AMD21937.1"/>
    </source>
</evidence>
<sequence length="313" mass="35213">MTVFKRWLSSTVRTLNAKPPGSLQKAARMEILAKYYPKDLLKSIELGESAIPEDTKFEPSKGVKFAPPYLDNFAELHPYWDYKPGLPNIHTHGPPEYFNLDEQQQPLPTELDVPRGAFLSTEGLSQTTLIAKGIQRQTGLNADFIAKNLVMRPLVMKRVSNQTAKGKIPSYYALVVVGNRDGMVGLGEGKSREDMSEAIKKAHWDAVRNLVHIPRYENRTIYGDIDYRFHGVKLFMRSAKPGSGLRVNHIIFEICECAGIKDLSAKVYKSRNRMNVAKGTLEALANSQKTLDEIALGRGKKLVDVRKVYYSTE</sequence>
<dbReference type="Pfam" id="PF00333">
    <property type="entry name" value="Ribosomal_S5"/>
    <property type="match status" value="1"/>
</dbReference>
<dbReference type="GO" id="GO:0006412">
    <property type="term" value="P:translation"/>
    <property type="evidence" value="ECO:0007669"/>
    <property type="project" value="InterPro"/>
</dbReference>
<dbReference type="OrthoDB" id="309483at2759"/>
<comment type="similarity">
    <text evidence="2 9">Belongs to the universal ribosomal protein uS5 family.</text>
</comment>
<feature type="domain" description="S5 DRBM" evidence="10">
    <location>
        <begin position="149"/>
        <end position="213"/>
    </location>
</feature>
<dbReference type="PROSITE" id="PS50881">
    <property type="entry name" value="S5_DSRBD"/>
    <property type="match status" value="1"/>
</dbReference>
<dbReference type="PANTHER" id="PTHR48277:SF1">
    <property type="entry name" value="MITOCHONDRIAL RIBOSOMAL PROTEIN S5"/>
    <property type="match status" value="1"/>
</dbReference>
<dbReference type="RefSeq" id="XP_017988933.1">
    <property type="nucleotide sequence ID" value="XM_018133444.1"/>
</dbReference>
<keyword evidence="12" id="KW-1185">Reference proteome</keyword>
<dbReference type="GeneID" id="28725259"/>
<dbReference type="Pfam" id="PF03719">
    <property type="entry name" value="Ribosomal_S5_C"/>
    <property type="match status" value="1"/>
</dbReference>
<organism evidence="11 12">
    <name type="scientific">Eremothecium sinecaudum</name>
    <dbReference type="NCBI Taxonomy" id="45286"/>
    <lineage>
        <taxon>Eukaryota</taxon>
        <taxon>Fungi</taxon>
        <taxon>Dikarya</taxon>
        <taxon>Ascomycota</taxon>
        <taxon>Saccharomycotina</taxon>
        <taxon>Saccharomycetes</taxon>
        <taxon>Saccharomycetales</taxon>
        <taxon>Saccharomycetaceae</taxon>
        <taxon>Eremothecium</taxon>
    </lineage>
</organism>
<dbReference type="InterPro" id="IPR000851">
    <property type="entry name" value="Ribosomal_uS5"/>
</dbReference>
<dbReference type="Gene3D" id="3.30.160.20">
    <property type="match status" value="1"/>
</dbReference>
<dbReference type="InterPro" id="IPR013810">
    <property type="entry name" value="Ribosomal_uS5_N"/>
</dbReference>
<dbReference type="GO" id="GO:0005763">
    <property type="term" value="C:mitochondrial small ribosomal subunit"/>
    <property type="evidence" value="ECO:0007669"/>
    <property type="project" value="UniProtKB-ARBA"/>
</dbReference>
<evidence type="ECO:0000256" key="8">
    <source>
        <dbReference type="PROSITE-ProRule" id="PRU00268"/>
    </source>
</evidence>
<evidence type="ECO:0000256" key="7">
    <source>
        <dbReference type="ARBA" id="ARBA00039335"/>
    </source>
</evidence>
<protein>
    <recommendedName>
        <fullName evidence="7">Small ribosomal subunit protein uS5m</fullName>
    </recommendedName>
</protein>
<dbReference type="FunFam" id="3.30.230.10:FF:000041">
    <property type="entry name" value="37S ribosomal protein S5"/>
    <property type="match status" value="1"/>
</dbReference>
<evidence type="ECO:0000256" key="6">
    <source>
        <dbReference type="ARBA" id="ARBA00037226"/>
    </source>
</evidence>
<evidence type="ECO:0000256" key="9">
    <source>
        <dbReference type="RuleBase" id="RU003823"/>
    </source>
</evidence>
<dbReference type="SUPFAM" id="SSF54768">
    <property type="entry name" value="dsRNA-binding domain-like"/>
    <property type="match status" value="1"/>
</dbReference>
<proteinExistence type="inferred from homology"/>
<evidence type="ECO:0000256" key="1">
    <source>
        <dbReference type="ARBA" id="ARBA00004173"/>
    </source>
</evidence>
<evidence type="ECO:0000313" key="12">
    <source>
        <dbReference type="Proteomes" id="UP000243052"/>
    </source>
</evidence>
<dbReference type="InterPro" id="IPR005324">
    <property type="entry name" value="Ribosomal_uS5_C"/>
</dbReference>
<accession>A0A0X8HUU6</accession>
<evidence type="ECO:0000256" key="5">
    <source>
        <dbReference type="ARBA" id="ARBA00023274"/>
    </source>
</evidence>